<dbReference type="Proteomes" id="UP000562254">
    <property type="component" value="Unassembled WGS sequence"/>
</dbReference>
<reference evidence="2 3" key="1">
    <citation type="submission" date="2020-08" db="EMBL/GenBank/DDBJ databases">
        <title>Genomic Encyclopedia of Type Strains, Phase IV (KMG-IV): sequencing the most valuable type-strain genomes for metagenomic binning, comparative biology and taxonomic classification.</title>
        <authorList>
            <person name="Goeker M."/>
        </authorList>
    </citation>
    <scope>NUCLEOTIDE SEQUENCE [LARGE SCALE GENOMIC DNA]</scope>
    <source>
        <strain evidence="2 3">DSM 25895</strain>
    </source>
</reference>
<evidence type="ECO:0000313" key="2">
    <source>
        <dbReference type="EMBL" id="MBB5688299.1"/>
    </source>
</evidence>
<keyword evidence="2" id="KW-0808">Transferase</keyword>
<gene>
    <name evidence="2" type="ORF">FHS88_000409</name>
</gene>
<dbReference type="GO" id="GO:0004789">
    <property type="term" value="F:thiamine-phosphate diphosphorylase activity"/>
    <property type="evidence" value="ECO:0007669"/>
    <property type="project" value="UniProtKB-EC"/>
</dbReference>
<feature type="domain" description="Thiamine phosphate synthase/TenI" evidence="1">
    <location>
        <begin position="66"/>
        <end position="203"/>
    </location>
</feature>
<dbReference type="Pfam" id="PF02581">
    <property type="entry name" value="TMP-TENI"/>
    <property type="match status" value="1"/>
</dbReference>
<evidence type="ECO:0000259" key="1">
    <source>
        <dbReference type="Pfam" id="PF02581"/>
    </source>
</evidence>
<protein>
    <submittedName>
        <fullName evidence="2">Thiamine-phosphate pyrophosphorylase</fullName>
        <ecNumber evidence="2">2.5.1.3</ecNumber>
    </submittedName>
</protein>
<dbReference type="InterPro" id="IPR022998">
    <property type="entry name" value="ThiamineP_synth_TenI"/>
</dbReference>
<organism evidence="2 3">
    <name type="scientific">Neoroseomonas alkaliterrae</name>
    <dbReference type="NCBI Taxonomy" id="1452450"/>
    <lineage>
        <taxon>Bacteria</taxon>
        <taxon>Pseudomonadati</taxon>
        <taxon>Pseudomonadota</taxon>
        <taxon>Alphaproteobacteria</taxon>
        <taxon>Acetobacterales</taxon>
        <taxon>Acetobacteraceae</taxon>
        <taxon>Neoroseomonas</taxon>
    </lineage>
</organism>
<evidence type="ECO:0000313" key="3">
    <source>
        <dbReference type="Proteomes" id="UP000562254"/>
    </source>
</evidence>
<dbReference type="InterPro" id="IPR013785">
    <property type="entry name" value="Aldolase_TIM"/>
</dbReference>
<accession>A0A840XNK6</accession>
<keyword evidence="3" id="KW-1185">Reference proteome</keyword>
<dbReference type="RefSeq" id="WP_338146347.1">
    <property type="nucleotide sequence ID" value="NZ_JACIJE010000001.1"/>
</dbReference>
<dbReference type="GO" id="GO:0009228">
    <property type="term" value="P:thiamine biosynthetic process"/>
    <property type="evidence" value="ECO:0007669"/>
    <property type="project" value="UniProtKB-KW"/>
</dbReference>
<name>A0A840XNK6_9PROT</name>
<dbReference type="Gene3D" id="3.20.20.70">
    <property type="entry name" value="Aldolase class I"/>
    <property type="match status" value="1"/>
</dbReference>
<dbReference type="EC" id="2.5.1.3" evidence="2"/>
<comment type="caution">
    <text evidence="2">The sequence shown here is derived from an EMBL/GenBank/DDBJ whole genome shotgun (WGS) entry which is preliminary data.</text>
</comment>
<dbReference type="SUPFAM" id="SSF51391">
    <property type="entry name" value="Thiamin phosphate synthase"/>
    <property type="match status" value="1"/>
</dbReference>
<dbReference type="EMBL" id="JACIJE010000001">
    <property type="protein sequence ID" value="MBB5688299.1"/>
    <property type="molecule type" value="Genomic_DNA"/>
</dbReference>
<sequence length="218" mass="22281">MGERTRLIVLPGGRARRFRPALRRGRPLPALWLFSDPQRLPDPLAAAARLPRGAGVVARGAAPSVLRALASLARRRGLVLLVAGEGRAALALRAGLHLPERRGAAGLLPFLAARRAGAPFAALSLAAHGGARGAARARRLRPDLVFLSPLFPTASHPGALALGPLRWQAAARRAGAPAAALGGVAAARLRRVPGRAAGVAAIGGLATGPVAATPQCLR</sequence>
<proteinExistence type="predicted"/>
<dbReference type="AlphaFoldDB" id="A0A840XNK6"/>
<dbReference type="InterPro" id="IPR036206">
    <property type="entry name" value="ThiamineP_synth_sf"/>
</dbReference>